<evidence type="ECO:0000313" key="8">
    <source>
        <dbReference type="Proteomes" id="UP000276133"/>
    </source>
</evidence>
<protein>
    <submittedName>
        <fullName evidence="7">Transmembrane protein-like</fullName>
    </submittedName>
</protein>
<dbReference type="PANTHER" id="PTHR23241">
    <property type="entry name" value="LATE EMBRYOGENESIS ABUNDANT PLANTS LEA-RELATED"/>
    <property type="match status" value="1"/>
</dbReference>
<dbReference type="Pfam" id="PF13664">
    <property type="entry name" value="DUF4149"/>
    <property type="match status" value="1"/>
</dbReference>
<dbReference type="InterPro" id="IPR025423">
    <property type="entry name" value="TMEM205-like"/>
</dbReference>
<name>A0A3M7QHH4_BRAPC</name>
<evidence type="ECO:0000256" key="4">
    <source>
        <dbReference type="ARBA" id="ARBA00023136"/>
    </source>
</evidence>
<dbReference type="EMBL" id="REGN01006095">
    <property type="protein sequence ID" value="RNA10896.1"/>
    <property type="molecule type" value="Genomic_DNA"/>
</dbReference>
<keyword evidence="8" id="KW-1185">Reference proteome</keyword>
<evidence type="ECO:0000313" key="7">
    <source>
        <dbReference type="EMBL" id="RNA10896.1"/>
    </source>
</evidence>
<accession>A0A3M7QHH4</accession>
<dbReference type="Proteomes" id="UP000276133">
    <property type="component" value="Unassembled WGS sequence"/>
</dbReference>
<organism evidence="7 8">
    <name type="scientific">Brachionus plicatilis</name>
    <name type="common">Marine rotifer</name>
    <name type="synonym">Brachionus muelleri</name>
    <dbReference type="NCBI Taxonomy" id="10195"/>
    <lineage>
        <taxon>Eukaryota</taxon>
        <taxon>Metazoa</taxon>
        <taxon>Spiralia</taxon>
        <taxon>Gnathifera</taxon>
        <taxon>Rotifera</taxon>
        <taxon>Eurotatoria</taxon>
        <taxon>Monogononta</taxon>
        <taxon>Pseudotrocha</taxon>
        <taxon>Ploima</taxon>
        <taxon>Brachionidae</taxon>
        <taxon>Brachionus</taxon>
    </lineage>
</organism>
<evidence type="ECO:0000256" key="3">
    <source>
        <dbReference type="ARBA" id="ARBA00022989"/>
    </source>
</evidence>
<feature type="domain" description="TMEM205-like" evidence="6">
    <location>
        <begin position="64"/>
        <end position="163"/>
    </location>
</feature>
<evidence type="ECO:0000256" key="2">
    <source>
        <dbReference type="ARBA" id="ARBA00022692"/>
    </source>
</evidence>
<keyword evidence="4 5" id="KW-0472">Membrane</keyword>
<feature type="transmembrane region" description="Helical" evidence="5">
    <location>
        <begin position="57"/>
        <end position="77"/>
    </location>
</feature>
<reference evidence="7 8" key="1">
    <citation type="journal article" date="2018" name="Sci. Rep.">
        <title>Genomic signatures of local adaptation to the degree of environmental predictability in rotifers.</title>
        <authorList>
            <person name="Franch-Gras L."/>
            <person name="Hahn C."/>
            <person name="Garcia-Roger E.M."/>
            <person name="Carmona M.J."/>
            <person name="Serra M."/>
            <person name="Gomez A."/>
        </authorList>
    </citation>
    <scope>NUCLEOTIDE SEQUENCE [LARGE SCALE GENOMIC DNA]</scope>
    <source>
        <strain evidence="7">HYR1</strain>
    </source>
</reference>
<evidence type="ECO:0000256" key="1">
    <source>
        <dbReference type="ARBA" id="ARBA00004370"/>
    </source>
</evidence>
<keyword evidence="3 5" id="KW-1133">Transmembrane helix</keyword>
<feature type="transmembrane region" description="Helical" evidence="5">
    <location>
        <begin position="204"/>
        <end position="224"/>
    </location>
</feature>
<sequence>MGKAISLLYDVTDHLYDKHYPKNSLLRPSFLWSATLVALLGSKLIDQKIQPSSSSNNLVFLFGLGSNLGMNIWISFFSGMTMIRLLPRHQFGIVQSNLFPKFFFLTSTFSFGSLYSYLKVNPISSWSGDKSVLGCFLGGSFALNLINLVWFNKKTIDYNLQMHQIEKNAGVGITIIGQLKQQSKVESDPEYQLAKKKFRIYHSFSLTANTLSFASTLAQFYLLANGNYFSL</sequence>
<gene>
    <name evidence="7" type="ORF">BpHYR1_043307</name>
</gene>
<dbReference type="AlphaFoldDB" id="A0A3M7QHH4"/>
<dbReference type="InterPro" id="IPR053009">
    <property type="entry name" value="Xanthocillin_Biosynth-Assoc"/>
</dbReference>
<feature type="transmembrane region" description="Helical" evidence="5">
    <location>
        <begin position="98"/>
        <end position="118"/>
    </location>
</feature>
<keyword evidence="2 5" id="KW-0812">Transmembrane</keyword>
<dbReference type="PANTHER" id="PTHR23241:SF102">
    <property type="entry name" value="LD23009P"/>
    <property type="match status" value="1"/>
</dbReference>
<comment type="subcellular location">
    <subcellularLocation>
        <location evidence="1">Membrane</location>
    </subcellularLocation>
</comment>
<dbReference type="GO" id="GO:0016020">
    <property type="term" value="C:membrane"/>
    <property type="evidence" value="ECO:0007669"/>
    <property type="project" value="UniProtKB-SubCell"/>
</dbReference>
<comment type="caution">
    <text evidence="7">The sequence shown here is derived from an EMBL/GenBank/DDBJ whole genome shotgun (WGS) entry which is preliminary data.</text>
</comment>
<proteinExistence type="predicted"/>
<evidence type="ECO:0000259" key="6">
    <source>
        <dbReference type="Pfam" id="PF13664"/>
    </source>
</evidence>
<dbReference type="OrthoDB" id="1641132at2759"/>
<feature type="transmembrane region" description="Helical" evidence="5">
    <location>
        <begin position="130"/>
        <end position="151"/>
    </location>
</feature>
<evidence type="ECO:0000256" key="5">
    <source>
        <dbReference type="SAM" id="Phobius"/>
    </source>
</evidence>